<feature type="region of interest" description="Disordered" evidence="1">
    <location>
        <begin position="273"/>
        <end position="309"/>
    </location>
</feature>
<dbReference type="EMBL" id="QGKU01000025">
    <property type="protein sequence ID" value="PWR03578.1"/>
    <property type="molecule type" value="Genomic_DNA"/>
</dbReference>
<evidence type="ECO:0000256" key="1">
    <source>
        <dbReference type="SAM" id="MobiDB-lite"/>
    </source>
</evidence>
<accession>A0A2V2LDH1</accession>
<feature type="signal peptide" evidence="2">
    <location>
        <begin position="1"/>
        <end position="25"/>
    </location>
</feature>
<name>A0A2V2LDH1_9RHOB</name>
<dbReference type="RefSeq" id="WP_109810696.1">
    <property type="nucleotide sequence ID" value="NZ_QGKU01000025.1"/>
</dbReference>
<feature type="compositionally biased region" description="Low complexity" evidence="1">
    <location>
        <begin position="230"/>
        <end position="240"/>
    </location>
</feature>
<protein>
    <recommendedName>
        <fullName evidence="5">PEP-CTERM sorting domain-containing protein</fullName>
    </recommendedName>
</protein>
<feature type="compositionally biased region" description="Polar residues" evidence="1">
    <location>
        <begin position="287"/>
        <end position="303"/>
    </location>
</feature>
<organism evidence="3 4">
    <name type="scientific">Meridianimarinicoccus roseus</name>
    <dbReference type="NCBI Taxonomy" id="2072018"/>
    <lineage>
        <taxon>Bacteria</taxon>
        <taxon>Pseudomonadati</taxon>
        <taxon>Pseudomonadota</taxon>
        <taxon>Alphaproteobacteria</taxon>
        <taxon>Rhodobacterales</taxon>
        <taxon>Paracoccaceae</taxon>
        <taxon>Meridianimarinicoccus</taxon>
    </lineage>
</organism>
<evidence type="ECO:0008006" key="5">
    <source>
        <dbReference type="Google" id="ProtNLM"/>
    </source>
</evidence>
<feature type="chain" id="PRO_5015927898" description="PEP-CTERM sorting domain-containing protein" evidence="2">
    <location>
        <begin position="26"/>
        <end position="309"/>
    </location>
</feature>
<keyword evidence="4" id="KW-1185">Reference proteome</keyword>
<evidence type="ECO:0000313" key="3">
    <source>
        <dbReference type="EMBL" id="PWR03578.1"/>
    </source>
</evidence>
<dbReference type="OrthoDB" id="10008023at2"/>
<reference evidence="3 4" key="1">
    <citation type="submission" date="2018-05" db="EMBL/GenBank/DDBJ databases">
        <title>Rhodobacteraceae gen. nov., sp. nov. isolated from sea water.</title>
        <authorList>
            <person name="Ren Y."/>
        </authorList>
    </citation>
    <scope>NUCLEOTIDE SEQUENCE [LARGE SCALE GENOMIC DNA]</scope>
    <source>
        <strain evidence="3 4">TG-679</strain>
    </source>
</reference>
<evidence type="ECO:0000256" key="2">
    <source>
        <dbReference type="SAM" id="SignalP"/>
    </source>
</evidence>
<feature type="region of interest" description="Disordered" evidence="1">
    <location>
        <begin position="182"/>
        <end position="246"/>
    </location>
</feature>
<proteinExistence type="predicted"/>
<dbReference type="Proteomes" id="UP000245680">
    <property type="component" value="Unassembled WGS sequence"/>
</dbReference>
<sequence length="309" mass="30471">MSPSAYTTRLVAAGLLALLPGTVPAGPVVPFDPVLDTLPGFTTFAPGRATLSGGDQTRAGLAARLAGFEAGLRFGTPPLPGTGRSFAVLSPASVGVAMAGFVGSVTGFTPYDVLRVVFGFDLALPVQRGSIIADPASGISLGPISPPAARPVPAPDPNAGSIGQAPAENVLPVGAFTPGGPVLARSSTGSTIGTQPSEAPGYSGPGGNAGRIVADLLPPEGGPFGGSTKPGTGPATGVPASPAPPPPPVPLPAPFWALMLGLGALARIARHGRTNSSLVRSDATCDAPSQSGHDQRKPVSSSRPLRLAS</sequence>
<evidence type="ECO:0000313" key="4">
    <source>
        <dbReference type="Proteomes" id="UP000245680"/>
    </source>
</evidence>
<dbReference type="AlphaFoldDB" id="A0A2V2LDH1"/>
<feature type="compositionally biased region" description="Polar residues" evidence="1">
    <location>
        <begin position="185"/>
        <end position="197"/>
    </location>
</feature>
<gene>
    <name evidence="3" type="ORF">DKT77_05395</name>
</gene>
<comment type="caution">
    <text evidence="3">The sequence shown here is derived from an EMBL/GenBank/DDBJ whole genome shotgun (WGS) entry which is preliminary data.</text>
</comment>
<keyword evidence="2" id="KW-0732">Signal</keyword>